<dbReference type="CDD" id="cd02440">
    <property type="entry name" value="AdoMet_MTases"/>
    <property type="match status" value="1"/>
</dbReference>
<dbReference type="AlphaFoldDB" id="A0A6J4PH21"/>
<keyword evidence="2" id="KW-0489">Methyltransferase</keyword>
<sequence>MCQQTAGGGDRGTTGGHTDGVTAPQPRPGTDAPDYTQRLATMESAGWKQRLDVQAPYRWNVRQLALGRTLDIGCGLGRNLAHLDGNGVGVDHNASSVALAVQRGFEAYTPDGFATSGHARPGAFDSLLLAHVVEHMTEDDALGVLRTYLPFVRPGGKVVIITPQEKGYTTDATHVRFCGFGEVAALCTAVGLTVRRQYSFPFPRPLGRVFPYNEFVTLARV</sequence>
<dbReference type="Pfam" id="PF13489">
    <property type="entry name" value="Methyltransf_23"/>
    <property type="match status" value="1"/>
</dbReference>
<evidence type="ECO:0000256" key="1">
    <source>
        <dbReference type="SAM" id="MobiDB-lite"/>
    </source>
</evidence>
<proteinExistence type="predicted"/>
<dbReference type="SUPFAM" id="SSF53335">
    <property type="entry name" value="S-adenosyl-L-methionine-dependent methyltransferases"/>
    <property type="match status" value="1"/>
</dbReference>
<dbReference type="EMBL" id="CADCUS010000340">
    <property type="protein sequence ID" value="CAA9415682.1"/>
    <property type="molecule type" value="Genomic_DNA"/>
</dbReference>
<dbReference type="Gene3D" id="3.40.50.150">
    <property type="entry name" value="Vaccinia Virus protein VP39"/>
    <property type="match status" value="1"/>
</dbReference>
<dbReference type="GO" id="GO:0032259">
    <property type="term" value="P:methylation"/>
    <property type="evidence" value="ECO:0007669"/>
    <property type="project" value="UniProtKB-KW"/>
</dbReference>
<feature type="region of interest" description="Disordered" evidence="1">
    <location>
        <begin position="1"/>
        <end position="34"/>
    </location>
</feature>
<accession>A0A6J4PH21</accession>
<reference evidence="2" key="1">
    <citation type="submission" date="2020-02" db="EMBL/GenBank/DDBJ databases">
        <authorList>
            <person name="Meier V. D."/>
        </authorList>
    </citation>
    <scope>NUCLEOTIDE SEQUENCE</scope>
    <source>
        <strain evidence="2">AVDCRST_MAG66</strain>
    </source>
</reference>
<keyword evidence="2" id="KW-0808">Transferase</keyword>
<dbReference type="GO" id="GO:0008168">
    <property type="term" value="F:methyltransferase activity"/>
    <property type="evidence" value="ECO:0007669"/>
    <property type="project" value="UniProtKB-KW"/>
</dbReference>
<name>A0A6J4PH21_9PSEU</name>
<organism evidence="2">
    <name type="scientific">uncultured Pseudonocardia sp</name>
    <dbReference type="NCBI Taxonomy" id="211455"/>
    <lineage>
        <taxon>Bacteria</taxon>
        <taxon>Bacillati</taxon>
        <taxon>Actinomycetota</taxon>
        <taxon>Actinomycetes</taxon>
        <taxon>Pseudonocardiales</taxon>
        <taxon>Pseudonocardiaceae</taxon>
        <taxon>Pseudonocardia</taxon>
        <taxon>environmental samples</taxon>
    </lineage>
</organism>
<protein>
    <submittedName>
        <fullName evidence="2">Methyltransferase type 11</fullName>
    </submittedName>
</protein>
<evidence type="ECO:0000313" key="2">
    <source>
        <dbReference type="EMBL" id="CAA9415682.1"/>
    </source>
</evidence>
<dbReference type="InterPro" id="IPR029063">
    <property type="entry name" value="SAM-dependent_MTases_sf"/>
</dbReference>
<feature type="compositionally biased region" description="Gly residues" evidence="1">
    <location>
        <begin position="1"/>
        <end position="18"/>
    </location>
</feature>
<gene>
    <name evidence="2" type="ORF">AVDCRST_MAG66-2302</name>
</gene>